<evidence type="ECO:0000256" key="3">
    <source>
        <dbReference type="ARBA" id="ARBA00004657"/>
    </source>
</evidence>
<comment type="subcellular location">
    <subcellularLocation>
        <location evidence="1">Cytoplasm</location>
        <location evidence="1">Cytoskeleton</location>
        <location evidence="1">Microtubule organizing center</location>
        <location evidence="1">Centrosome</location>
    </subcellularLocation>
    <subcellularLocation>
        <location evidence="2">Cytoplasm</location>
        <location evidence="2">Cytoskeleton</location>
        <location evidence="2">Stress fiber</location>
    </subcellularLocation>
    <subcellularLocation>
        <location evidence="3">Cytoplasm</location>
        <location evidence="3">Myofibril</location>
    </subcellularLocation>
</comment>
<evidence type="ECO:0000256" key="2">
    <source>
        <dbReference type="ARBA" id="ARBA00004529"/>
    </source>
</evidence>
<protein>
    <recommendedName>
        <fullName evidence="12">Dynactin subunit 4</fullName>
    </recommendedName>
</protein>
<keyword evidence="5" id="KW-1017">Isopeptide bond</keyword>
<keyword evidence="15" id="KW-1185">Reference proteome</keyword>
<evidence type="ECO:0000256" key="11">
    <source>
        <dbReference type="ARBA" id="ARBA00034776"/>
    </source>
</evidence>
<organism evidence="14 15">
    <name type="scientific">Eremothecium sinecaudum</name>
    <dbReference type="NCBI Taxonomy" id="45286"/>
    <lineage>
        <taxon>Eukaryota</taxon>
        <taxon>Fungi</taxon>
        <taxon>Dikarya</taxon>
        <taxon>Ascomycota</taxon>
        <taxon>Saccharomycotina</taxon>
        <taxon>Saccharomycetes</taxon>
        <taxon>Saccharomycetales</taxon>
        <taxon>Saccharomycetaceae</taxon>
        <taxon>Eremothecium</taxon>
    </lineage>
</organism>
<dbReference type="PANTHER" id="PTHR13034">
    <property type="entry name" value="DYNACTIN P62 SUBUNIT"/>
    <property type="match status" value="1"/>
</dbReference>
<keyword evidence="6" id="KW-0597">Phosphoprotein</keyword>
<evidence type="ECO:0000256" key="4">
    <source>
        <dbReference type="ARBA" id="ARBA00022490"/>
    </source>
</evidence>
<dbReference type="STRING" id="45286.A0A0X8HVA0"/>
<evidence type="ECO:0000313" key="15">
    <source>
        <dbReference type="Proteomes" id="UP000243052"/>
    </source>
</evidence>
<evidence type="ECO:0000256" key="7">
    <source>
        <dbReference type="ARBA" id="ARBA00022843"/>
    </source>
</evidence>
<evidence type="ECO:0000256" key="6">
    <source>
        <dbReference type="ARBA" id="ARBA00022553"/>
    </source>
</evidence>
<evidence type="ECO:0000313" key="14">
    <source>
        <dbReference type="EMBL" id="AMD22040.1"/>
    </source>
</evidence>
<keyword evidence="4" id="KW-0963">Cytoplasm</keyword>
<keyword evidence="9" id="KW-0175">Coiled coil</keyword>
<dbReference type="Proteomes" id="UP000243052">
    <property type="component" value="Chromosome vii"/>
</dbReference>
<reference evidence="14 15" key="1">
    <citation type="submission" date="2016-01" db="EMBL/GenBank/DDBJ databases">
        <title>Genome sequence of the yeast Holleya sinecauda.</title>
        <authorList>
            <person name="Dietrich F.S."/>
        </authorList>
    </citation>
    <scope>NUCLEOTIDE SEQUENCE [LARGE SCALE GENOMIC DNA]</scope>
    <source>
        <strain evidence="14 15">ATCC 58844</strain>
    </source>
</reference>
<evidence type="ECO:0000256" key="8">
    <source>
        <dbReference type="ARBA" id="ARBA00022990"/>
    </source>
</evidence>
<dbReference type="AlphaFoldDB" id="A0A0X8HVA0"/>
<comment type="subunit">
    <text evidence="13">Subunit of dynactin, a multiprotein complex part of a tripartite complex with dynein and a adapter, such as BICDL1, BICD2 or HOOK3. The dynactin complex is built around ACTR1A/ACTB filament and consists of an actin-related filament composed of a shoulder domain, a pointed end and a barbed end. Its length is defined by its flexible shoulder domain. The soulder is composed of 2 DCTN1 subunits, 4 DCTN2 and 2 DCTN3. The 4 DCNT2 (via N-terminus) bind the ACTR1A filament and act as molecular rulers to determine the length. The pointed end is important for binding dynein-dynactin cargo adapters. Consists of 4 subunits: ACTR10, DCNT4, DCTN5 and DCTN6. The barbed end is composed of a CAPZA1:CAPZB heterodimers, which binds ACTR1A/ACTB filament and dynactin and stabilizes dynactin. Interacts with ATP7B, but not ATP7A, in a copper-dependent manner. Interacts with ANK2; this interaction is required for localization at costameres. Interacts with N4BP2L1.</text>
</comment>
<dbReference type="OrthoDB" id="283815at2759"/>
<evidence type="ECO:0000256" key="12">
    <source>
        <dbReference type="ARBA" id="ARBA00034864"/>
    </source>
</evidence>
<evidence type="ECO:0000256" key="5">
    <source>
        <dbReference type="ARBA" id="ARBA00022499"/>
    </source>
</evidence>
<dbReference type="GO" id="GO:0001725">
    <property type="term" value="C:stress fiber"/>
    <property type="evidence" value="ECO:0007669"/>
    <property type="project" value="UniProtKB-SubCell"/>
</dbReference>
<dbReference type="RefSeq" id="XP_017989036.1">
    <property type="nucleotide sequence ID" value="XM_018133801.1"/>
</dbReference>
<keyword evidence="8" id="KW-0007">Acetylation</keyword>
<name>A0A0X8HVA0_9SACH</name>
<comment type="similarity">
    <text evidence="11">Belongs to the dynactin subunit 4 family.</text>
</comment>
<proteinExistence type="inferred from homology"/>
<keyword evidence="7" id="KW-0832">Ubl conjugation</keyword>
<dbReference type="GO" id="GO:0005869">
    <property type="term" value="C:dynactin complex"/>
    <property type="evidence" value="ECO:0007669"/>
    <property type="project" value="InterPro"/>
</dbReference>
<evidence type="ECO:0000256" key="9">
    <source>
        <dbReference type="ARBA" id="ARBA00023054"/>
    </source>
</evidence>
<evidence type="ECO:0000256" key="1">
    <source>
        <dbReference type="ARBA" id="ARBA00004300"/>
    </source>
</evidence>
<dbReference type="EMBL" id="CP014247">
    <property type="protein sequence ID" value="AMD22040.1"/>
    <property type="molecule type" value="Genomic_DNA"/>
</dbReference>
<sequence length="403" mass="46091">MKVRYKCSCQNRVTWSDLNCCTQCHSLSCFSCQDFRPVLKYCPKCLEEPAKTDQIFCNRNCFQCPRCSISLVISSEKVGEEMKQYTFNCTGCKWNFVTPPTGRIKSLTKYILELYNSQHARAYEIMTHLLNKKHLLQLEGKSFNFTQSEPSPEGYSSKSITQRLIVGEKLHNLINEQIPLPFEEDKKTELYPKRTHLKCRYIYSCPNCHNTMSVPDQRPGSSRLMKDSFAMNILPHIRIESASKVLGTTTDDDTLAIVFVNATPSKPVEFSLTASESLFLPIRGFILPSVSNDTNSHTNTEGKDVNLQILEDYIKYVPTYLLGKDNKLSQAERTRRMGSMFSFRNNNGIKIQQLAPGDDEDVQPLDQGDAWCALPLKVTKKGTHQLNLLTKIDDWEVNLELFF</sequence>
<keyword evidence="10" id="KW-0206">Cytoskeleton</keyword>
<evidence type="ECO:0000256" key="10">
    <source>
        <dbReference type="ARBA" id="ARBA00023212"/>
    </source>
</evidence>
<evidence type="ECO:0000256" key="13">
    <source>
        <dbReference type="ARBA" id="ARBA00093507"/>
    </source>
</evidence>
<dbReference type="PANTHER" id="PTHR13034:SF2">
    <property type="entry name" value="DYNACTIN SUBUNIT 4"/>
    <property type="match status" value="1"/>
</dbReference>
<accession>A0A0X8HVA0</accession>
<dbReference type="GeneID" id="28725368"/>
<gene>
    <name evidence="14" type="ORF">AW171_hschr74048</name>
</gene>
<dbReference type="InterPro" id="IPR008603">
    <property type="entry name" value="DCTN4"/>
</dbReference>